<evidence type="ECO:0000256" key="1">
    <source>
        <dbReference type="ARBA" id="ARBA00022801"/>
    </source>
</evidence>
<sequence>GLSQLHQFRGRVGRSPVQSYCFCFSDESEGGQANPRLKAFTETTDGFALAEADLKLRGPGELKGGRQSGLPDFQMASLHDIELIKRAREAAKRLLEDDPKLDKAPLLKRIIEADREIHWE</sequence>
<dbReference type="GO" id="GO:0006281">
    <property type="term" value="P:DNA repair"/>
    <property type="evidence" value="ECO:0007669"/>
    <property type="project" value="InterPro"/>
</dbReference>
<feature type="domain" description="ATP-dependent DNA helicase RecG" evidence="3">
    <location>
        <begin position="43"/>
        <end position="103"/>
    </location>
</feature>
<dbReference type="InterPro" id="IPR047112">
    <property type="entry name" value="RecG/Mfd"/>
</dbReference>
<keyword evidence="1" id="KW-0378">Hydrolase</keyword>
<gene>
    <name evidence="4" type="ORF">UY81_C0056G0009</name>
</gene>
<evidence type="ECO:0000313" key="4">
    <source>
        <dbReference type="EMBL" id="KKW35013.1"/>
    </source>
</evidence>
<dbReference type="Proteomes" id="UP000034290">
    <property type="component" value="Unassembled WGS sequence"/>
</dbReference>
<comment type="caution">
    <text evidence="4">The sequence shown here is derived from an EMBL/GenBank/DDBJ whole genome shotgun (WGS) entry which is preliminary data.</text>
</comment>
<feature type="non-terminal residue" evidence="4">
    <location>
        <position position="1"/>
    </location>
</feature>
<dbReference type="InterPro" id="IPR045562">
    <property type="entry name" value="RecG_dom3_C"/>
</dbReference>
<reference evidence="4 5" key="1">
    <citation type="journal article" date="2015" name="Nature">
        <title>rRNA introns, odd ribosomes, and small enigmatic genomes across a large radiation of phyla.</title>
        <authorList>
            <person name="Brown C.T."/>
            <person name="Hug L.A."/>
            <person name="Thomas B.C."/>
            <person name="Sharon I."/>
            <person name="Castelle C.J."/>
            <person name="Singh A."/>
            <person name="Wilkins M.J."/>
            <person name="Williams K.H."/>
            <person name="Banfield J.F."/>
        </authorList>
    </citation>
    <scope>NUCLEOTIDE SEQUENCE [LARGE SCALE GENOMIC DNA]</scope>
</reference>
<dbReference type="GO" id="GO:0003678">
    <property type="term" value="F:DNA helicase activity"/>
    <property type="evidence" value="ECO:0007669"/>
    <property type="project" value="TreeGrafter"/>
</dbReference>
<dbReference type="InterPro" id="IPR027417">
    <property type="entry name" value="P-loop_NTPase"/>
</dbReference>
<dbReference type="AlphaFoldDB" id="A0A0G1XUY7"/>
<dbReference type="PANTHER" id="PTHR47964:SF1">
    <property type="entry name" value="ATP-DEPENDENT DNA HELICASE HOMOLOG RECG, CHLOROPLASTIC"/>
    <property type="match status" value="1"/>
</dbReference>
<evidence type="ECO:0000313" key="5">
    <source>
        <dbReference type="Proteomes" id="UP000034290"/>
    </source>
</evidence>
<keyword evidence="2 4" id="KW-0347">Helicase</keyword>
<accession>A0A0G1XUY7</accession>
<keyword evidence="2 4" id="KW-0067">ATP-binding</keyword>
<name>A0A0G1XUY7_9BACT</name>
<dbReference type="PATRIC" id="fig|1618650.3.peg.544"/>
<dbReference type="Pfam" id="PF19833">
    <property type="entry name" value="RecG_dom3_C"/>
    <property type="match status" value="1"/>
</dbReference>
<evidence type="ECO:0000259" key="3">
    <source>
        <dbReference type="Pfam" id="PF19833"/>
    </source>
</evidence>
<dbReference type="PANTHER" id="PTHR47964">
    <property type="entry name" value="ATP-DEPENDENT DNA HELICASE HOMOLOG RECG, CHLOROPLASTIC"/>
    <property type="match status" value="1"/>
</dbReference>
<protein>
    <submittedName>
        <fullName evidence="4">ATP-dependent DNA helicase RecG</fullName>
    </submittedName>
</protein>
<dbReference type="EMBL" id="LCRM01000056">
    <property type="protein sequence ID" value="KKW35013.1"/>
    <property type="molecule type" value="Genomic_DNA"/>
</dbReference>
<dbReference type="SUPFAM" id="SSF52540">
    <property type="entry name" value="P-loop containing nucleoside triphosphate hydrolases"/>
    <property type="match status" value="1"/>
</dbReference>
<dbReference type="Gene3D" id="3.40.50.300">
    <property type="entry name" value="P-loop containing nucleotide triphosphate hydrolases"/>
    <property type="match status" value="1"/>
</dbReference>
<organism evidence="4 5">
    <name type="scientific">Candidatus Giovannonibacteria bacterium GW2011_GWA2_53_7</name>
    <dbReference type="NCBI Taxonomy" id="1618650"/>
    <lineage>
        <taxon>Bacteria</taxon>
        <taxon>Candidatus Giovannoniibacteriota</taxon>
    </lineage>
</organism>
<proteinExistence type="predicted"/>
<evidence type="ECO:0000256" key="2">
    <source>
        <dbReference type="ARBA" id="ARBA00022806"/>
    </source>
</evidence>
<keyword evidence="2 4" id="KW-0547">Nucleotide-binding</keyword>
<dbReference type="GO" id="GO:0016787">
    <property type="term" value="F:hydrolase activity"/>
    <property type="evidence" value="ECO:0007669"/>
    <property type="project" value="UniProtKB-KW"/>
</dbReference>